<evidence type="ECO:0000256" key="11">
    <source>
        <dbReference type="SAM" id="MobiDB-lite"/>
    </source>
</evidence>
<evidence type="ECO:0000256" key="2">
    <source>
        <dbReference type="ARBA" id="ARBA00007431"/>
    </source>
</evidence>
<dbReference type="GO" id="GO:0005834">
    <property type="term" value="C:heterotrimeric G-protein complex"/>
    <property type="evidence" value="ECO:0007669"/>
    <property type="project" value="TreeGrafter"/>
</dbReference>
<protein>
    <recommendedName>
        <fullName evidence="4">Guanine nucleotide-binding protein subunit gamma</fullName>
    </recommendedName>
</protein>
<feature type="domain" description="G protein gamma" evidence="13">
    <location>
        <begin position="116"/>
        <end position="186"/>
    </location>
</feature>
<dbReference type="SMART" id="SM01224">
    <property type="entry name" value="G_gamma"/>
    <property type="match status" value="1"/>
</dbReference>
<keyword evidence="10" id="KW-0636">Prenylation</keyword>
<evidence type="ECO:0000259" key="13">
    <source>
        <dbReference type="SMART" id="SM01224"/>
    </source>
</evidence>
<dbReference type="Gene3D" id="4.10.260.10">
    <property type="entry name" value="Transducin (heterotrimeric G protein), gamma chain"/>
    <property type="match status" value="1"/>
</dbReference>
<name>A0A1Y2DRK1_9FUNG</name>
<gene>
    <name evidence="14" type="ORF">LY90DRAFT_701137</name>
</gene>
<dbReference type="SMART" id="SM00224">
    <property type="entry name" value="GGL"/>
    <property type="match status" value="1"/>
</dbReference>
<dbReference type="STRING" id="1754190.A0A1Y2DRK1"/>
<reference evidence="14 15" key="1">
    <citation type="submission" date="2016-08" db="EMBL/GenBank/DDBJ databases">
        <title>A Parts List for Fungal Cellulosomes Revealed by Comparative Genomics.</title>
        <authorList>
            <consortium name="DOE Joint Genome Institute"/>
            <person name="Haitjema C.H."/>
            <person name="Gilmore S.P."/>
            <person name="Henske J.K."/>
            <person name="Solomon K.V."/>
            <person name="De Groot R."/>
            <person name="Kuo A."/>
            <person name="Mondo S.J."/>
            <person name="Salamov A.A."/>
            <person name="Labutti K."/>
            <person name="Zhao Z."/>
            <person name="Chiniquy J."/>
            <person name="Barry K."/>
            <person name="Brewer H.M."/>
            <person name="Purvine S.O."/>
            <person name="Wright A.T."/>
            <person name="Boxma B."/>
            <person name="Van Alen T."/>
            <person name="Hackstein J.H."/>
            <person name="Baker S.E."/>
            <person name="Grigoriev I.V."/>
            <person name="O'Malley M.A."/>
        </authorList>
    </citation>
    <scope>NUCLEOTIDE SEQUENCE [LARGE SCALE GENOMIC DNA]</scope>
    <source>
        <strain evidence="14 15">G1</strain>
    </source>
</reference>
<dbReference type="GO" id="GO:0000750">
    <property type="term" value="P:pheromone-dependent signal transduction involved in conjugation with cellular fusion"/>
    <property type="evidence" value="ECO:0007669"/>
    <property type="project" value="InterPro"/>
</dbReference>
<feature type="compositionally biased region" description="Low complexity" evidence="11">
    <location>
        <begin position="27"/>
        <end position="40"/>
    </location>
</feature>
<evidence type="ECO:0000256" key="4">
    <source>
        <dbReference type="ARBA" id="ARBA00016111"/>
    </source>
</evidence>
<evidence type="ECO:0000313" key="14">
    <source>
        <dbReference type="EMBL" id="ORY61867.1"/>
    </source>
</evidence>
<evidence type="ECO:0000259" key="12">
    <source>
        <dbReference type="SMART" id="SM00224"/>
    </source>
</evidence>
<evidence type="ECO:0000256" key="1">
    <source>
        <dbReference type="ARBA" id="ARBA00004170"/>
    </source>
</evidence>
<dbReference type="EMBL" id="MCOG01000059">
    <property type="protein sequence ID" value="ORY61867.1"/>
    <property type="molecule type" value="Genomic_DNA"/>
</dbReference>
<comment type="caution">
    <text evidence="14">The sequence shown here is derived from an EMBL/GenBank/DDBJ whole genome shotgun (WGS) entry which is preliminary data.</text>
</comment>
<feature type="region of interest" description="Disordered" evidence="11">
    <location>
        <begin position="21"/>
        <end position="40"/>
    </location>
</feature>
<evidence type="ECO:0000256" key="10">
    <source>
        <dbReference type="ARBA" id="ARBA00023289"/>
    </source>
</evidence>
<evidence type="ECO:0000256" key="6">
    <source>
        <dbReference type="ARBA" id="ARBA00023136"/>
    </source>
</evidence>
<dbReference type="PANTHER" id="PTHR28189">
    <property type="entry name" value="GUANINE NUCLEOTIDE-BINDING PROTEIN SUBUNIT GAMMA"/>
    <property type="match status" value="1"/>
</dbReference>
<evidence type="ECO:0000313" key="15">
    <source>
        <dbReference type="Proteomes" id="UP000193920"/>
    </source>
</evidence>
<accession>A0A1Y2DRK1</accession>
<evidence type="ECO:0000256" key="5">
    <source>
        <dbReference type="ARBA" id="ARBA00022481"/>
    </source>
</evidence>
<dbReference type="InterPro" id="IPR041848">
    <property type="entry name" value="Ste18_fungal"/>
</dbReference>
<dbReference type="AlphaFoldDB" id="A0A1Y2DRK1"/>
<keyword evidence="6" id="KW-0472">Membrane</keyword>
<keyword evidence="8" id="KW-0807">Transducer</keyword>
<dbReference type="PANTHER" id="PTHR28189:SF1">
    <property type="entry name" value="GUANINE NUCLEOTIDE-BINDING PROTEIN SUBUNIT GAMMA"/>
    <property type="match status" value="1"/>
</dbReference>
<keyword evidence="15" id="KW-1185">Reference proteome</keyword>
<sequence length="186" mass="21218">MSYNYQSRGRQAAYDQMSNSQYEYNDYSPNGYSPNGYSPSYNNSYGSGNYKYSPTSMQQQQAQQYYSAQQAAQYQQKQYRIQNSNGMGMNPSATMLYNVNPDAAMAYRQRKMQQAAERKYQKLCRLTNRLRDQLRLQTIPVSKAAGSLVNYTVSVKDPLVPSVWGPIEKRDNPYAATNSSCSCNIL</sequence>
<organism evidence="14 15">
    <name type="scientific">Neocallimastix californiae</name>
    <dbReference type="NCBI Taxonomy" id="1754190"/>
    <lineage>
        <taxon>Eukaryota</taxon>
        <taxon>Fungi</taxon>
        <taxon>Fungi incertae sedis</taxon>
        <taxon>Chytridiomycota</taxon>
        <taxon>Chytridiomycota incertae sedis</taxon>
        <taxon>Neocallimastigomycetes</taxon>
        <taxon>Neocallimastigales</taxon>
        <taxon>Neocallimastigaceae</taxon>
        <taxon>Neocallimastix</taxon>
    </lineage>
</organism>
<dbReference type="InterPro" id="IPR036284">
    <property type="entry name" value="GGL_sf"/>
</dbReference>
<comment type="subunit">
    <text evidence="3">G proteins are composed of 3 units, alpha, beta and gamma.</text>
</comment>
<evidence type="ECO:0000256" key="3">
    <source>
        <dbReference type="ARBA" id="ARBA00011581"/>
    </source>
</evidence>
<dbReference type="Pfam" id="PF00631">
    <property type="entry name" value="G-gamma"/>
    <property type="match status" value="1"/>
</dbReference>
<feature type="domain" description="G protein gamma" evidence="12">
    <location>
        <begin position="120"/>
        <end position="184"/>
    </location>
</feature>
<keyword evidence="7" id="KW-0564">Palmitate</keyword>
<dbReference type="SUPFAM" id="SSF48670">
    <property type="entry name" value="Transducin (heterotrimeric G protein), gamma chain"/>
    <property type="match status" value="1"/>
</dbReference>
<dbReference type="GO" id="GO:0031681">
    <property type="term" value="F:G-protein beta-subunit binding"/>
    <property type="evidence" value="ECO:0007669"/>
    <property type="project" value="InterPro"/>
</dbReference>
<dbReference type="GO" id="GO:0007186">
    <property type="term" value="P:G protein-coupled receptor signaling pathway"/>
    <property type="evidence" value="ECO:0007669"/>
    <property type="project" value="InterPro"/>
</dbReference>
<comment type="subcellular location">
    <subcellularLocation>
        <location evidence="1">Membrane</location>
        <topology evidence="1">Peripheral membrane protein</topology>
    </subcellularLocation>
</comment>
<dbReference type="FunFam" id="4.10.260.10:FF:000003">
    <property type="entry name" value="G-protein complex gamma subunit Ste18/GpgA"/>
    <property type="match status" value="1"/>
</dbReference>
<keyword evidence="5" id="KW-0488">Methylation</keyword>
<evidence type="ECO:0000256" key="7">
    <source>
        <dbReference type="ARBA" id="ARBA00023139"/>
    </source>
</evidence>
<proteinExistence type="inferred from homology"/>
<keyword evidence="9" id="KW-0449">Lipoprotein</keyword>
<dbReference type="Proteomes" id="UP000193920">
    <property type="component" value="Unassembled WGS sequence"/>
</dbReference>
<dbReference type="OrthoDB" id="19232at2759"/>
<evidence type="ECO:0000256" key="8">
    <source>
        <dbReference type="ARBA" id="ARBA00023224"/>
    </source>
</evidence>
<comment type="similarity">
    <text evidence="2">Belongs to the G protein gamma family.</text>
</comment>
<evidence type="ECO:0000256" key="9">
    <source>
        <dbReference type="ARBA" id="ARBA00023288"/>
    </source>
</evidence>
<dbReference type="InterPro" id="IPR015898">
    <property type="entry name" value="G-protein_gamma-like_dom"/>
</dbReference>